<reference evidence="2" key="3">
    <citation type="submission" date="2025-09" db="UniProtKB">
        <authorList>
            <consortium name="Ensembl"/>
        </authorList>
    </citation>
    <scope>IDENTIFICATION</scope>
</reference>
<accession>H2ZA51</accession>
<keyword evidence="3" id="KW-1185">Reference proteome</keyword>
<evidence type="ECO:0000313" key="2">
    <source>
        <dbReference type="Ensembl" id="ENSCSAVP00000014466.1"/>
    </source>
</evidence>
<protein>
    <submittedName>
        <fullName evidence="2">Uncharacterized protein</fullName>
    </submittedName>
</protein>
<dbReference type="Proteomes" id="UP000007875">
    <property type="component" value="Unassembled WGS sequence"/>
</dbReference>
<comment type="similarity">
    <text evidence="1">Belongs to the UPF0598 family.</text>
</comment>
<sequence>MFKRLNPLLKWKSALSDAKIPLSYVQGQSPKPNIREYFYYIDHQGQLFMDDARIKNFTSCFKEKDFLAFFFNRIKLNKTERYREDFPYVSPCGREKNYIRHVFMLCDDVPIVFTHIIKLSTTSGEQDYLSYGYAGDKLTFPFQPQNLCMLPETGRVYHPAHDKVGGVGLVKSKLAIEISQYFSYEDTSDTSILQPPKTFTWKGQTYNLSGNILD</sequence>
<evidence type="ECO:0000256" key="1">
    <source>
        <dbReference type="ARBA" id="ARBA00006322"/>
    </source>
</evidence>
<dbReference type="FunCoup" id="H2ZA51">
    <property type="interactions" value="1"/>
</dbReference>
<name>H2ZA51_CIOSA</name>
<dbReference type="GeneTree" id="ENSGT00390000011521"/>
<dbReference type="Ensembl" id="ENSCSAVT00000014631.1">
    <property type="protein sequence ID" value="ENSCSAVP00000014466.1"/>
    <property type="gene ID" value="ENSCSAVG00000008464.1"/>
</dbReference>
<organism evidence="2 3">
    <name type="scientific">Ciona savignyi</name>
    <name type="common">Pacific transparent sea squirt</name>
    <dbReference type="NCBI Taxonomy" id="51511"/>
    <lineage>
        <taxon>Eukaryota</taxon>
        <taxon>Metazoa</taxon>
        <taxon>Chordata</taxon>
        <taxon>Tunicata</taxon>
        <taxon>Ascidiacea</taxon>
        <taxon>Phlebobranchia</taxon>
        <taxon>Cionidae</taxon>
        <taxon>Ciona</taxon>
    </lineage>
</organism>
<dbReference type="AlphaFoldDB" id="H2ZA51"/>
<dbReference type="InterPro" id="IPR028108">
    <property type="entry name" value="DUF4505"/>
</dbReference>
<dbReference type="HOGENOM" id="CLU_069446_2_0_1"/>
<dbReference type="PANTHER" id="PTHR31449:SF3">
    <property type="entry name" value="UPF0598 PROTEIN C8ORF82"/>
    <property type="match status" value="1"/>
</dbReference>
<dbReference type="OMA" id="IKNFTSC"/>
<proteinExistence type="inferred from homology"/>
<evidence type="ECO:0000313" key="3">
    <source>
        <dbReference type="Proteomes" id="UP000007875"/>
    </source>
</evidence>
<reference evidence="2" key="2">
    <citation type="submission" date="2025-08" db="UniProtKB">
        <authorList>
            <consortium name="Ensembl"/>
        </authorList>
    </citation>
    <scope>IDENTIFICATION</scope>
</reference>
<dbReference type="eggNOG" id="ENOG502R8EE">
    <property type="taxonomic scope" value="Eukaryota"/>
</dbReference>
<dbReference type="InParanoid" id="H2ZA51"/>
<reference evidence="3" key="1">
    <citation type="submission" date="2003-08" db="EMBL/GenBank/DDBJ databases">
        <authorList>
            <person name="Birren B."/>
            <person name="Nusbaum C."/>
            <person name="Abebe A."/>
            <person name="Abouelleil A."/>
            <person name="Adekoya E."/>
            <person name="Ait-zahra M."/>
            <person name="Allen N."/>
            <person name="Allen T."/>
            <person name="An P."/>
            <person name="Anderson M."/>
            <person name="Anderson S."/>
            <person name="Arachchi H."/>
            <person name="Armbruster J."/>
            <person name="Bachantsang P."/>
            <person name="Baldwin J."/>
            <person name="Barry A."/>
            <person name="Bayul T."/>
            <person name="Blitshsteyn B."/>
            <person name="Bloom T."/>
            <person name="Blye J."/>
            <person name="Boguslavskiy L."/>
            <person name="Borowsky M."/>
            <person name="Boukhgalter B."/>
            <person name="Brunache A."/>
            <person name="Butler J."/>
            <person name="Calixte N."/>
            <person name="Calvo S."/>
            <person name="Camarata J."/>
            <person name="Campo K."/>
            <person name="Chang J."/>
            <person name="Cheshatsang Y."/>
            <person name="Citroen M."/>
            <person name="Collymore A."/>
            <person name="Considine T."/>
            <person name="Cook A."/>
            <person name="Cooke P."/>
            <person name="Corum B."/>
            <person name="Cuomo C."/>
            <person name="David R."/>
            <person name="Dawoe T."/>
            <person name="Degray S."/>
            <person name="Dodge S."/>
            <person name="Dooley K."/>
            <person name="Dorje P."/>
            <person name="Dorjee K."/>
            <person name="Dorris L."/>
            <person name="Duffey N."/>
            <person name="Dupes A."/>
            <person name="Elkins T."/>
            <person name="Engels R."/>
            <person name="Erickson J."/>
            <person name="Farina A."/>
            <person name="Faro S."/>
            <person name="Ferreira P."/>
            <person name="Fischer H."/>
            <person name="Fitzgerald M."/>
            <person name="Foley K."/>
            <person name="Gage D."/>
            <person name="Galagan J."/>
            <person name="Gearin G."/>
            <person name="Gnerre S."/>
            <person name="Gnirke A."/>
            <person name="Goyette A."/>
            <person name="Graham J."/>
            <person name="Grandbois E."/>
            <person name="Gyaltsen K."/>
            <person name="Hafez N."/>
            <person name="Hagopian D."/>
            <person name="Hagos B."/>
            <person name="Hall J."/>
            <person name="Hatcher B."/>
            <person name="Heller A."/>
            <person name="Higgins H."/>
            <person name="Honan T."/>
            <person name="Horn A."/>
            <person name="Houde N."/>
            <person name="Hughes L."/>
            <person name="Hulme W."/>
            <person name="Husby E."/>
            <person name="Iliev I."/>
            <person name="Jaffe D."/>
            <person name="Jones C."/>
            <person name="Kamal M."/>
            <person name="Kamat A."/>
            <person name="Kamvysselis M."/>
            <person name="Karlsson E."/>
            <person name="Kells C."/>
            <person name="Kieu A."/>
            <person name="Kisner P."/>
            <person name="Kodira C."/>
            <person name="Kulbokas E."/>
            <person name="Labutti K."/>
            <person name="Lama D."/>
            <person name="Landers T."/>
            <person name="Leger J."/>
            <person name="Levine S."/>
            <person name="Lewis D."/>
            <person name="Lewis T."/>
            <person name="Lindblad-toh K."/>
            <person name="Liu X."/>
            <person name="Lokyitsang T."/>
            <person name="Lokyitsang Y."/>
            <person name="Lucien O."/>
            <person name="Lui A."/>
            <person name="Ma L.J."/>
            <person name="Mabbitt R."/>
            <person name="Macdonald J."/>
            <person name="Maclean C."/>
            <person name="Major J."/>
            <person name="Manning J."/>
            <person name="Marabella R."/>
            <person name="Maru K."/>
            <person name="Matthews C."/>
            <person name="Mauceli E."/>
            <person name="Mccarthy M."/>
            <person name="Mcdonough S."/>
            <person name="Mcghee T."/>
            <person name="Meldrim J."/>
            <person name="Meneus L."/>
            <person name="Mesirov J."/>
            <person name="Mihalev A."/>
            <person name="Mihova T."/>
            <person name="Mikkelsen T."/>
            <person name="Mlenga V."/>
            <person name="Moru K."/>
            <person name="Mozes J."/>
            <person name="Mulrain L."/>
            <person name="Munson G."/>
            <person name="Naylor J."/>
            <person name="Newes C."/>
            <person name="Nguyen C."/>
            <person name="Nguyen N."/>
            <person name="Nguyen T."/>
            <person name="Nicol R."/>
            <person name="Nielsen C."/>
            <person name="Nizzari M."/>
            <person name="Norbu C."/>
            <person name="Norbu N."/>
            <person name="O'donnell P."/>
            <person name="Okoawo O."/>
            <person name="O'leary S."/>
            <person name="Omotosho B."/>
            <person name="O'neill K."/>
            <person name="Osman S."/>
            <person name="Parker S."/>
            <person name="Perrin D."/>
            <person name="Phunkhang P."/>
            <person name="Piqani B."/>
            <person name="Purcell S."/>
            <person name="Rachupka T."/>
            <person name="Ramasamy U."/>
            <person name="Rameau R."/>
            <person name="Ray V."/>
            <person name="Raymond C."/>
            <person name="Retta R."/>
            <person name="Richardson S."/>
            <person name="Rise C."/>
            <person name="Rodriguez J."/>
            <person name="Rogers J."/>
            <person name="Rogov P."/>
            <person name="Rutman M."/>
            <person name="Schupbach R."/>
            <person name="Seaman C."/>
            <person name="Settipalli S."/>
            <person name="Sharpe T."/>
            <person name="Sheridan J."/>
            <person name="Sherpa N."/>
            <person name="Shi J."/>
            <person name="Smirnov S."/>
            <person name="Smith C."/>
            <person name="Sougnez C."/>
            <person name="Spencer B."/>
            <person name="Stalker J."/>
            <person name="Stange-thomann N."/>
            <person name="Stavropoulos S."/>
            <person name="Stetson K."/>
            <person name="Stone C."/>
            <person name="Stone S."/>
            <person name="Stubbs M."/>
            <person name="Talamas J."/>
            <person name="Tchuinga P."/>
            <person name="Tenzing P."/>
            <person name="Tesfaye S."/>
            <person name="Theodore J."/>
            <person name="Thoulutsang Y."/>
            <person name="Topham K."/>
            <person name="Towey S."/>
            <person name="Tsamla T."/>
            <person name="Tsomo N."/>
            <person name="Vallee D."/>
            <person name="Vassiliev H."/>
            <person name="Venkataraman V."/>
            <person name="Vinson J."/>
            <person name="Vo A."/>
            <person name="Wade C."/>
            <person name="Wang S."/>
            <person name="Wangchuk T."/>
            <person name="Wangdi T."/>
            <person name="Whittaker C."/>
            <person name="Wilkinson J."/>
            <person name="Wu Y."/>
            <person name="Wyman D."/>
            <person name="Yadav S."/>
            <person name="Yang S."/>
            <person name="Yang X."/>
            <person name="Yeager S."/>
            <person name="Yee E."/>
            <person name="Young G."/>
            <person name="Zainoun J."/>
            <person name="Zembeck L."/>
            <person name="Zimmer A."/>
            <person name="Zody M."/>
            <person name="Lander E."/>
        </authorList>
    </citation>
    <scope>NUCLEOTIDE SEQUENCE [LARGE SCALE GENOMIC DNA]</scope>
</reference>
<dbReference type="STRING" id="51511.ENSCSAVP00000014466"/>
<dbReference type="PANTHER" id="PTHR31449">
    <property type="entry name" value="UPF0598 PROTEIN C8ORF82"/>
    <property type="match status" value="1"/>
</dbReference>
<dbReference type="Pfam" id="PF14956">
    <property type="entry name" value="DUF4505"/>
    <property type="match status" value="1"/>
</dbReference>